<evidence type="ECO:0000313" key="1">
    <source>
        <dbReference type="EMBL" id="MBD8050281.1"/>
    </source>
</evidence>
<keyword evidence="2" id="KW-1185">Reference proteome</keyword>
<dbReference type="EMBL" id="JACYFT010000001">
    <property type="protein sequence ID" value="MBD8050281.1"/>
    <property type="molecule type" value="Genomic_DNA"/>
</dbReference>
<dbReference type="AlphaFoldDB" id="A0A927FFV4"/>
<gene>
    <name evidence="1" type="ORF">IC609_06975</name>
</gene>
<proteinExistence type="predicted"/>
<name>A0A927FFV4_9BURK</name>
<protein>
    <submittedName>
        <fullName evidence="1">Uncharacterized protein</fullName>
    </submittedName>
</protein>
<evidence type="ECO:0000313" key="2">
    <source>
        <dbReference type="Proteomes" id="UP000647424"/>
    </source>
</evidence>
<comment type="caution">
    <text evidence="1">The sequence shown here is derived from an EMBL/GenBank/DDBJ whole genome shotgun (WGS) entry which is preliminary data.</text>
</comment>
<reference evidence="1" key="1">
    <citation type="submission" date="2020-09" db="EMBL/GenBank/DDBJ databases">
        <title>Genome seq and assembly of Limnohabitants sp.</title>
        <authorList>
            <person name="Chhetri G."/>
        </authorList>
    </citation>
    <scope>NUCLEOTIDE SEQUENCE</scope>
    <source>
        <strain evidence="1">JUR4</strain>
    </source>
</reference>
<dbReference type="Proteomes" id="UP000647424">
    <property type="component" value="Unassembled WGS sequence"/>
</dbReference>
<organism evidence="1 2">
    <name type="scientific">Limnohabitans radicicola</name>
    <dbReference type="NCBI Taxonomy" id="2771427"/>
    <lineage>
        <taxon>Bacteria</taxon>
        <taxon>Pseudomonadati</taxon>
        <taxon>Pseudomonadota</taxon>
        <taxon>Betaproteobacteria</taxon>
        <taxon>Burkholderiales</taxon>
        <taxon>Comamonadaceae</taxon>
        <taxon>Limnohabitans</taxon>
    </lineage>
</organism>
<accession>A0A927FFV4</accession>
<sequence>MTDPNFSRDVVSRVLQVTRTSWAQTLAQPSVMPASPQRKLSSHRITVQQMALHRRLPWGLQPGTRLPQRPQA</sequence>
<dbReference type="RefSeq" id="WP_191818684.1">
    <property type="nucleotide sequence ID" value="NZ_JACYFT010000001.1"/>
</dbReference>